<organism evidence="3 4">
    <name type="scientific">Mycena alexandri</name>
    <dbReference type="NCBI Taxonomy" id="1745969"/>
    <lineage>
        <taxon>Eukaryota</taxon>
        <taxon>Fungi</taxon>
        <taxon>Dikarya</taxon>
        <taxon>Basidiomycota</taxon>
        <taxon>Agaricomycotina</taxon>
        <taxon>Agaricomycetes</taxon>
        <taxon>Agaricomycetidae</taxon>
        <taxon>Agaricales</taxon>
        <taxon>Marasmiineae</taxon>
        <taxon>Mycenaceae</taxon>
        <taxon>Mycena</taxon>
    </lineage>
</organism>
<dbReference type="EMBL" id="JARJCM010000169">
    <property type="protein sequence ID" value="KAJ7024450.1"/>
    <property type="molecule type" value="Genomic_DNA"/>
</dbReference>
<keyword evidence="4" id="KW-1185">Reference proteome</keyword>
<dbReference type="Gene3D" id="2.30.280.10">
    <property type="entry name" value="SRA-YDG"/>
    <property type="match status" value="1"/>
</dbReference>
<keyword evidence="1" id="KW-0539">Nucleus</keyword>
<accession>A0AAD6SBH7</accession>
<dbReference type="PROSITE" id="PS51015">
    <property type="entry name" value="YDG"/>
    <property type="match status" value="1"/>
</dbReference>
<comment type="subcellular location">
    <subcellularLocation>
        <location evidence="1">Nucleus</location>
    </subcellularLocation>
</comment>
<comment type="caution">
    <text evidence="3">The sequence shown here is derived from an EMBL/GenBank/DDBJ whole genome shotgun (WGS) entry which is preliminary data.</text>
</comment>
<gene>
    <name evidence="3" type="ORF">C8F04DRAFT_1192370</name>
</gene>
<proteinExistence type="predicted"/>
<dbReference type="Proteomes" id="UP001218188">
    <property type="component" value="Unassembled WGS sequence"/>
</dbReference>
<evidence type="ECO:0000313" key="4">
    <source>
        <dbReference type="Proteomes" id="UP001218188"/>
    </source>
</evidence>
<protein>
    <recommendedName>
        <fullName evidence="2">YDG domain-containing protein</fullName>
    </recommendedName>
</protein>
<dbReference type="GO" id="GO:0005634">
    <property type="term" value="C:nucleus"/>
    <property type="evidence" value="ECO:0007669"/>
    <property type="project" value="UniProtKB-SubCell"/>
</dbReference>
<dbReference type="AlphaFoldDB" id="A0AAD6SBH7"/>
<evidence type="ECO:0000259" key="2">
    <source>
        <dbReference type="PROSITE" id="PS51015"/>
    </source>
</evidence>
<name>A0AAD6SBH7_9AGAR</name>
<feature type="domain" description="YDG" evidence="2">
    <location>
        <begin position="1"/>
        <end position="82"/>
    </location>
</feature>
<dbReference type="InterPro" id="IPR003105">
    <property type="entry name" value="SRA_YDG"/>
</dbReference>
<evidence type="ECO:0000313" key="3">
    <source>
        <dbReference type="EMBL" id="KAJ7024450.1"/>
    </source>
</evidence>
<evidence type="ECO:0000256" key="1">
    <source>
        <dbReference type="PROSITE-ProRule" id="PRU00358"/>
    </source>
</evidence>
<reference evidence="3" key="1">
    <citation type="submission" date="2023-03" db="EMBL/GenBank/DDBJ databases">
        <title>Massive genome expansion in bonnet fungi (Mycena s.s.) driven by repeated elements and novel gene families across ecological guilds.</title>
        <authorList>
            <consortium name="Lawrence Berkeley National Laboratory"/>
            <person name="Harder C.B."/>
            <person name="Miyauchi S."/>
            <person name="Viragh M."/>
            <person name="Kuo A."/>
            <person name="Thoen E."/>
            <person name="Andreopoulos B."/>
            <person name="Lu D."/>
            <person name="Skrede I."/>
            <person name="Drula E."/>
            <person name="Henrissat B."/>
            <person name="Morin E."/>
            <person name="Kohler A."/>
            <person name="Barry K."/>
            <person name="LaButti K."/>
            <person name="Morin E."/>
            <person name="Salamov A."/>
            <person name="Lipzen A."/>
            <person name="Mereny Z."/>
            <person name="Hegedus B."/>
            <person name="Baldrian P."/>
            <person name="Stursova M."/>
            <person name="Weitz H."/>
            <person name="Taylor A."/>
            <person name="Grigoriev I.V."/>
            <person name="Nagy L.G."/>
            <person name="Martin F."/>
            <person name="Kauserud H."/>
        </authorList>
    </citation>
    <scope>NUCLEOTIDE SEQUENCE</scope>
    <source>
        <strain evidence="3">CBHHK200</strain>
    </source>
</reference>
<sequence length="141" mass="16108">MSNVYTSEEAANEPIDKTSLSRRMTVQVMEEEDQLRSDQDHCKIEVGFWTILPQNDGLYAVTEAWEDKGRSRFKVYKFRFVYSLHLHPASIWTAAPPMQKRLGALAREAEEDDSHEVNLAQILSRTLVAYAAHAAQMSTHP</sequence>
<dbReference type="InterPro" id="IPR036987">
    <property type="entry name" value="SRA-YDG_sf"/>
</dbReference>